<reference evidence="2" key="1">
    <citation type="journal article" date="2022" name="bioRxiv">
        <title>Sequencing and chromosome-scale assembly of the giantPleurodeles waltlgenome.</title>
        <authorList>
            <person name="Brown T."/>
            <person name="Elewa A."/>
            <person name="Iarovenko S."/>
            <person name="Subramanian E."/>
            <person name="Araus A.J."/>
            <person name="Petzold A."/>
            <person name="Susuki M."/>
            <person name="Suzuki K.-i.T."/>
            <person name="Hayashi T."/>
            <person name="Toyoda A."/>
            <person name="Oliveira C."/>
            <person name="Osipova E."/>
            <person name="Leigh N.D."/>
            <person name="Simon A."/>
            <person name="Yun M.H."/>
        </authorList>
    </citation>
    <scope>NUCLEOTIDE SEQUENCE</scope>
    <source>
        <strain evidence="2">20211129_DDA</strain>
        <tissue evidence="2">Liver</tissue>
    </source>
</reference>
<feature type="compositionally biased region" description="Polar residues" evidence="1">
    <location>
        <begin position="15"/>
        <end position="26"/>
    </location>
</feature>
<evidence type="ECO:0000256" key="1">
    <source>
        <dbReference type="SAM" id="MobiDB-lite"/>
    </source>
</evidence>
<gene>
    <name evidence="2" type="ORF">NDU88_004267</name>
</gene>
<feature type="compositionally biased region" description="Basic residues" evidence="1">
    <location>
        <begin position="1"/>
        <end position="10"/>
    </location>
</feature>
<comment type="caution">
    <text evidence="2">The sequence shown here is derived from an EMBL/GenBank/DDBJ whole genome shotgun (WGS) entry which is preliminary data.</text>
</comment>
<dbReference type="EMBL" id="JANPWB010000008">
    <property type="protein sequence ID" value="KAJ1163815.1"/>
    <property type="molecule type" value="Genomic_DNA"/>
</dbReference>
<keyword evidence="3" id="KW-1185">Reference proteome</keyword>
<organism evidence="2 3">
    <name type="scientific">Pleurodeles waltl</name>
    <name type="common">Iberian ribbed newt</name>
    <dbReference type="NCBI Taxonomy" id="8319"/>
    <lineage>
        <taxon>Eukaryota</taxon>
        <taxon>Metazoa</taxon>
        <taxon>Chordata</taxon>
        <taxon>Craniata</taxon>
        <taxon>Vertebrata</taxon>
        <taxon>Euteleostomi</taxon>
        <taxon>Amphibia</taxon>
        <taxon>Batrachia</taxon>
        <taxon>Caudata</taxon>
        <taxon>Salamandroidea</taxon>
        <taxon>Salamandridae</taxon>
        <taxon>Pleurodelinae</taxon>
        <taxon>Pleurodeles</taxon>
    </lineage>
</organism>
<evidence type="ECO:0000313" key="3">
    <source>
        <dbReference type="Proteomes" id="UP001066276"/>
    </source>
</evidence>
<dbReference type="AlphaFoldDB" id="A0AAV7SIE7"/>
<evidence type="ECO:0000313" key="2">
    <source>
        <dbReference type="EMBL" id="KAJ1163815.1"/>
    </source>
</evidence>
<protein>
    <submittedName>
        <fullName evidence="2">Uncharacterized protein</fullName>
    </submittedName>
</protein>
<name>A0AAV7SIE7_PLEWA</name>
<accession>A0AAV7SIE7</accession>
<feature type="region of interest" description="Disordered" evidence="1">
    <location>
        <begin position="1"/>
        <end position="38"/>
    </location>
</feature>
<sequence>MGHGDHKQHKLTFDSPLSSRQQPSKTTAEDPARSPTNSITTDVADAIMAELQAGFQVIHTRFNTLGARLDRMDERLDRHATCLEGAECCLSEVEDGSADALKCLETVELMLKTVVDRNGDLEANSRWNNICISGFAETTNMGPSDTFVEKLLTGLFGHLH</sequence>
<dbReference type="Proteomes" id="UP001066276">
    <property type="component" value="Chromosome 4_2"/>
</dbReference>
<proteinExistence type="predicted"/>